<dbReference type="EMBL" id="FNOP01000012">
    <property type="protein sequence ID" value="SDX07827.1"/>
    <property type="molecule type" value="Genomic_DNA"/>
</dbReference>
<dbReference type="PANTHER" id="PTHR43160">
    <property type="entry name" value="ACONITATE HYDRATASE B"/>
    <property type="match status" value="1"/>
</dbReference>
<organism evidence="7 8">
    <name type="scientific">Acidaminococcus fermentans</name>
    <dbReference type="NCBI Taxonomy" id="905"/>
    <lineage>
        <taxon>Bacteria</taxon>
        <taxon>Bacillati</taxon>
        <taxon>Bacillota</taxon>
        <taxon>Negativicutes</taxon>
        <taxon>Acidaminococcales</taxon>
        <taxon>Acidaminococcaceae</taxon>
        <taxon>Acidaminococcus</taxon>
    </lineage>
</organism>
<dbReference type="SUPFAM" id="SSF53732">
    <property type="entry name" value="Aconitase iron-sulfur domain"/>
    <property type="match status" value="1"/>
</dbReference>
<dbReference type="RefSeq" id="WP_074706912.1">
    <property type="nucleotide sequence ID" value="NZ_FNOP01000012.1"/>
</dbReference>
<dbReference type="SUPFAM" id="SSF52016">
    <property type="entry name" value="LeuD/IlvD-like"/>
    <property type="match status" value="1"/>
</dbReference>
<dbReference type="Proteomes" id="UP000182379">
    <property type="component" value="Unassembled WGS sequence"/>
</dbReference>
<dbReference type="InterPro" id="IPR015928">
    <property type="entry name" value="Aconitase/3IPM_dehydase_swvl"/>
</dbReference>
<gene>
    <name evidence="7" type="ORF">SAMN05216495_11236</name>
</gene>
<comment type="subunit">
    <text evidence="1">Monomer.</text>
</comment>
<dbReference type="NCBIfam" id="NF005558">
    <property type="entry name" value="PRK07229.1"/>
    <property type="match status" value="1"/>
</dbReference>
<dbReference type="InterPro" id="IPR036008">
    <property type="entry name" value="Aconitase_4Fe-4S_dom"/>
</dbReference>
<keyword evidence="4" id="KW-0411">Iron-sulfur</keyword>
<evidence type="ECO:0000256" key="4">
    <source>
        <dbReference type="ARBA" id="ARBA00023014"/>
    </source>
</evidence>
<comment type="caution">
    <text evidence="7">The sequence shown here is derived from an EMBL/GenBank/DDBJ whole genome shotgun (WGS) entry which is preliminary data.</text>
</comment>
<dbReference type="InterPro" id="IPR015931">
    <property type="entry name" value="Acnase/IPM_dHydase_lsu_aba_1/3"/>
</dbReference>
<dbReference type="Gene3D" id="3.20.19.10">
    <property type="entry name" value="Aconitase, domain 4"/>
    <property type="match status" value="1"/>
</dbReference>
<dbReference type="Gene3D" id="3.30.499.10">
    <property type="entry name" value="Aconitase, domain 3"/>
    <property type="match status" value="2"/>
</dbReference>
<dbReference type="PANTHER" id="PTHR43160:SF3">
    <property type="entry name" value="ACONITATE HYDRATASE, MITOCHONDRIAL"/>
    <property type="match status" value="1"/>
</dbReference>
<dbReference type="GO" id="GO:0003994">
    <property type="term" value="F:aconitate hydratase activity"/>
    <property type="evidence" value="ECO:0007669"/>
    <property type="project" value="TreeGrafter"/>
</dbReference>
<dbReference type="AlphaFoldDB" id="A0A1H2YRM1"/>
<dbReference type="Pfam" id="PF00694">
    <property type="entry name" value="Aconitase_C"/>
    <property type="match status" value="1"/>
</dbReference>
<dbReference type="PRINTS" id="PR00415">
    <property type="entry name" value="ACONITASE"/>
</dbReference>
<feature type="domain" description="Aconitase A/isopropylmalate dehydratase small subunit swivel" evidence="6">
    <location>
        <begin position="515"/>
        <end position="578"/>
    </location>
</feature>
<dbReference type="Pfam" id="PF00330">
    <property type="entry name" value="Aconitase"/>
    <property type="match status" value="2"/>
</dbReference>
<reference evidence="7 8" key="1">
    <citation type="submission" date="2016-10" db="EMBL/GenBank/DDBJ databases">
        <authorList>
            <person name="Varghese N."/>
            <person name="Submissions S."/>
        </authorList>
    </citation>
    <scope>NUCLEOTIDE SEQUENCE [LARGE SCALE GENOMIC DNA]</scope>
    <source>
        <strain evidence="7 8">WCC6</strain>
    </source>
</reference>
<feature type="domain" description="Aconitase/3-isopropylmalate dehydratase large subunit alpha/beta/alpha" evidence="5">
    <location>
        <begin position="287"/>
        <end position="408"/>
    </location>
</feature>
<protein>
    <submittedName>
        <fullName evidence="7">Aconitase</fullName>
    </submittedName>
</protein>
<evidence type="ECO:0000313" key="7">
    <source>
        <dbReference type="EMBL" id="SDX07827.1"/>
    </source>
</evidence>
<evidence type="ECO:0000259" key="5">
    <source>
        <dbReference type="Pfam" id="PF00330"/>
    </source>
</evidence>
<dbReference type="GO" id="GO:0005829">
    <property type="term" value="C:cytosol"/>
    <property type="evidence" value="ECO:0007669"/>
    <property type="project" value="TreeGrafter"/>
</dbReference>
<dbReference type="InterPro" id="IPR001030">
    <property type="entry name" value="Acoase/IPM_deHydtase_lsu_aba"/>
</dbReference>
<evidence type="ECO:0000313" key="8">
    <source>
        <dbReference type="Proteomes" id="UP000182379"/>
    </source>
</evidence>
<name>A0A1H2YRM1_ACIFE</name>
<evidence type="ECO:0000256" key="2">
    <source>
        <dbReference type="ARBA" id="ARBA00022723"/>
    </source>
</evidence>
<sequence length="651" mass="70595">MAMNLTQKLFAAHLAEPAELVPGQEIKVTVDQTLTHDINAVMAYLAFEALDLDRVRTKLSVSYIDHNLLQIDNKTPDDHVYLQSIAQKYGLVLSKAGNGICHALQCSRFGKPGTLLLGGDSHTPSCGALGMLAIGVGGMDIAVALAGFPYVMKMPKVVKVNLKGRLRPGTAAKDIILEMLRRTTVKGGVGKVYEYVGEGVETLSIPERLTIANMGAEMGATTSVFPADGQVRAFLKAQGREQDYTEWLPDAGCGYDEEIQLDLDALEPLVACPHMPDNVMKVADVPKIPVQQVFIGSCTNGSYSDFKKVALVLKEHKINPDVSLVLGISSRQIYLRLLQDGVIADLVDSGARITEFACGPCCGIGIAPSSKGISVRTSNRNFKGRSSTADASLYLVSPEVAAATAIKGRLALPQEVMDDVSVLGTVKEPETYPINDNLFLLPPEDGRDISIVRGPNIKPLPVADPPEETLEAKVSLKARDNVSTDDITPASAQFSSMRSNMPAMAQYAFCRYDPDFAKRAQKDGKSFIVGGENYGQGSSREHAAITPMYLGVKMVIAKSFARIHKGNLINHGVIPAVFVDKAAYDGIDLDDTFHIDNLRDQMKNKTIEIQNLSKGNRFTVKLELTDQEVEILLAGGKLRFYKAKLAEENKK</sequence>
<proteinExistence type="predicted"/>
<evidence type="ECO:0000256" key="3">
    <source>
        <dbReference type="ARBA" id="ARBA00023004"/>
    </source>
</evidence>
<dbReference type="InterPro" id="IPR000573">
    <property type="entry name" value="AconitaseA/IPMdHydase_ssu_swvl"/>
</dbReference>
<accession>A0A1H2YRM1</accession>
<dbReference type="GO" id="GO:0006099">
    <property type="term" value="P:tricarboxylic acid cycle"/>
    <property type="evidence" value="ECO:0007669"/>
    <property type="project" value="UniProtKB-UniPathway"/>
</dbReference>
<dbReference type="InterPro" id="IPR006250">
    <property type="entry name" value="Aconitase_put"/>
</dbReference>
<keyword evidence="3" id="KW-0408">Iron</keyword>
<feature type="domain" description="Aconitase/3-isopropylmalate dehydratase large subunit alpha/beta/alpha" evidence="5">
    <location>
        <begin position="8"/>
        <end position="284"/>
    </location>
</feature>
<evidence type="ECO:0000259" key="6">
    <source>
        <dbReference type="Pfam" id="PF00694"/>
    </source>
</evidence>
<dbReference type="GO" id="GO:0046872">
    <property type="term" value="F:metal ion binding"/>
    <property type="evidence" value="ECO:0007669"/>
    <property type="project" value="UniProtKB-KW"/>
</dbReference>
<evidence type="ECO:0000256" key="1">
    <source>
        <dbReference type="ARBA" id="ARBA00011245"/>
    </source>
</evidence>
<dbReference type="GO" id="GO:0051539">
    <property type="term" value="F:4 iron, 4 sulfur cluster binding"/>
    <property type="evidence" value="ECO:0007669"/>
    <property type="project" value="TreeGrafter"/>
</dbReference>
<dbReference type="InterPro" id="IPR050926">
    <property type="entry name" value="Aconitase/IPM_isomerase"/>
</dbReference>
<dbReference type="NCBIfam" id="TIGR01342">
    <property type="entry name" value="acon_putative"/>
    <property type="match status" value="1"/>
</dbReference>
<dbReference type="UniPathway" id="UPA00223"/>
<keyword evidence="2" id="KW-0479">Metal-binding</keyword>